<reference evidence="2" key="1">
    <citation type="submission" date="2022-05" db="EMBL/GenBank/DDBJ databases">
        <authorList>
            <person name="Okamura Y."/>
        </authorList>
    </citation>
    <scope>NUCLEOTIDE SEQUENCE</scope>
</reference>
<evidence type="ECO:0000313" key="3">
    <source>
        <dbReference type="Proteomes" id="UP001152562"/>
    </source>
</evidence>
<dbReference type="Proteomes" id="UP001152562">
    <property type="component" value="Unassembled WGS sequence"/>
</dbReference>
<organism evidence="2 3">
    <name type="scientific">Pieris brassicae</name>
    <name type="common">White butterfly</name>
    <name type="synonym">Large white butterfly</name>
    <dbReference type="NCBI Taxonomy" id="7116"/>
    <lineage>
        <taxon>Eukaryota</taxon>
        <taxon>Metazoa</taxon>
        <taxon>Ecdysozoa</taxon>
        <taxon>Arthropoda</taxon>
        <taxon>Hexapoda</taxon>
        <taxon>Insecta</taxon>
        <taxon>Pterygota</taxon>
        <taxon>Neoptera</taxon>
        <taxon>Endopterygota</taxon>
        <taxon>Lepidoptera</taxon>
        <taxon>Glossata</taxon>
        <taxon>Ditrysia</taxon>
        <taxon>Papilionoidea</taxon>
        <taxon>Pieridae</taxon>
        <taxon>Pierinae</taxon>
        <taxon>Pieris</taxon>
    </lineage>
</organism>
<protein>
    <submittedName>
        <fullName evidence="2">Uncharacterized protein</fullName>
    </submittedName>
</protein>
<evidence type="ECO:0000256" key="1">
    <source>
        <dbReference type="SAM" id="MobiDB-lite"/>
    </source>
</evidence>
<accession>A0A9P0XE73</accession>
<comment type="caution">
    <text evidence="2">The sequence shown here is derived from an EMBL/GenBank/DDBJ whole genome shotgun (WGS) entry which is preliminary data.</text>
</comment>
<dbReference type="AlphaFoldDB" id="A0A9P0XE73"/>
<feature type="compositionally biased region" description="Basic and acidic residues" evidence="1">
    <location>
        <begin position="1"/>
        <end position="11"/>
    </location>
</feature>
<sequence>MQINKSDEKPSVSKAKSFIPGTKRPPNDFGKRKSFIANDAVKSLDLALGRLKKMKLGNGEYICASSHTSPSRRSTANLYIDSLTKGNVPSEAETASMMSMNFSHYELMRNLSLTNCNSDTSFSTTTVNNRSVLDTSRNEHLERYFRSAEMWRRNKRGGHDN</sequence>
<keyword evidence="3" id="KW-1185">Reference proteome</keyword>
<gene>
    <name evidence="2" type="ORF">PIBRA_LOCUS8079</name>
</gene>
<proteinExistence type="predicted"/>
<evidence type="ECO:0000313" key="2">
    <source>
        <dbReference type="EMBL" id="CAH4031597.1"/>
    </source>
</evidence>
<feature type="region of interest" description="Disordered" evidence="1">
    <location>
        <begin position="1"/>
        <end position="32"/>
    </location>
</feature>
<dbReference type="EMBL" id="CALOZG010000016">
    <property type="protein sequence ID" value="CAH4031597.1"/>
    <property type="molecule type" value="Genomic_DNA"/>
</dbReference>
<name>A0A9P0XE73_PIEBR</name>